<keyword evidence="1" id="KW-1133">Transmembrane helix</keyword>
<reference evidence="2 3" key="1">
    <citation type="journal article" date="2016" name="Environ. Microbiol.">
        <title>Genomic resolution of a cold subsurface aquifer community provides metabolic insights for novel microbes adapted to high CO concentrations.</title>
        <authorList>
            <person name="Probst A.J."/>
            <person name="Castelle C.J."/>
            <person name="Singh A."/>
            <person name="Brown C.T."/>
            <person name="Anantharaman K."/>
            <person name="Sharon I."/>
            <person name="Hug L.A."/>
            <person name="Burstein D."/>
            <person name="Emerson J.B."/>
            <person name="Thomas B.C."/>
            <person name="Banfield J.F."/>
        </authorList>
    </citation>
    <scope>NUCLEOTIDE SEQUENCE [LARGE SCALE GENOMIC DNA]</scope>
    <source>
        <strain evidence="2">CG1_02_43_90</strain>
    </source>
</reference>
<evidence type="ECO:0000256" key="1">
    <source>
        <dbReference type="SAM" id="Phobius"/>
    </source>
</evidence>
<proteinExistence type="predicted"/>
<organism evidence="2 3">
    <name type="scientific">Candidatus Nomurabacteria bacterium CG1_02_43_90</name>
    <dbReference type="NCBI Taxonomy" id="1805281"/>
    <lineage>
        <taxon>Bacteria</taxon>
        <taxon>Candidatus Nomuraibacteriota</taxon>
    </lineage>
</organism>
<dbReference type="Proteomes" id="UP000181992">
    <property type="component" value="Unassembled WGS sequence"/>
</dbReference>
<accession>A0A1J4V1R5</accession>
<feature type="transmembrane region" description="Helical" evidence="1">
    <location>
        <begin position="57"/>
        <end position="76"/>
    </location>
</feature>
<dbReference type="AlphaFoldDB" id="A0A1J4V1R5"/>
<protein>
    <submittedName>
        <fullName evidence="2">Uncharacterized protein</fullName>
    </submittedName>
</protein>
<dbReference type="EMBL" id="MNVN01000008">
    <property type="protein sequence ID" value="OIO31100.1"/>
    <property type="molecule type" value="Genomic_DNA"/>
</dbReference>
<keyword evidence="1" id="KW-0472">Membrane</keyword>
<name>A0A1J4V1R5_9BACT</name>
<evidence type="ECO:0000313" key="2">
    <source>
        <dbReference type="EMBL" id="OIO31100.1"/>
    </source>
</evidence>
<sequence length="104" mass="11663">MMNEASWIVFYVGVVQILLTLIVFFCTKSTLRAYLWGITAPLVVAMFFFLLPEGSFVAFFSAMGVLALAVVAFWLLNECSPGLHAKTMAEQKARLLRERGKSHE</sequence>
<keyword evidence="1" id="KW-0812">Transmembrane</keyword>
<gene>
    <name evidence="2" type="ORF">AUJ77_00765</name>
</gene>
<feature type="transmembrane region" description="Helical" evidence="1">
    <location>
        <begin position="33"/>
        <end position="51"/>
    </location>
</feature>
<feature type="transmembrane region" description="Helical" evidence="1">
    <location>
        <begin position="6"/>
        <end position="26"/>
    </location>
</feature>
<comment type="caution">
    <text evidence="2">The sequence shown here is derived from an EMBL/GenBank/DDBJ whole genome shotgun (WGS) entry which is preliminary data.</text>
</comment>
<evidence type="ECO:0000313" key="3">
    <source>
        <dbReference type="Proteomes" id="UP000181992"/>
    </source>
</evidence>